<dbReference type="Pfam" id="PF15798">
    <property type="entry name" value="PRAS"/>
    <property type="match status" value="1"/>
</dbReference>
<dbReference type="GO" id="GO:0032007">
    <property type="term" value="P:negative regulation of TOR signaling"/>
    <property type="evidence" value="ECO:0007669"/>
    <property type="project" value="InterPro"/>
</dbReference>
<dbReference type="EMBL" id="VXIV02002825">
    <property type="protein sequence ID" value="KAF6022630.1"/>
    <property type="molecule type" value="Genomic_DNA"/>
</dbReference>
<dbReference type="PANTHER" id="PTHR21844">
    <property type="entry name" value="AKT1 SUBSTRATE 1 PROTEIN"/>
    <property type="match status" value="1"/>
</dbReference>
<dbReference type="GO" id="GO:0048011">
    <property type="term" value="P:neurotrophin TRK receptor signaling pathway"/>
    <property type="evidence" value="ECO:0007669"/>
    <property type="project" value="InterPro"/>
</dbReference>
<gene>
    <name evidence="2" type="ORF">EB796_019068</name>
</gene>
<sequence>MSSKSQPEKFGTPSVNLKLKGNTNSDTYQIPHQSESECLTQTETLGLSDGARLHLTAQTRAPAIISSDWNDTLLNGSQHQHEHDFYVDPKSKTTTDAETVSCKCLNVSFKISNLSLVLDKDDGQPQDKGGFPQFDPRSEFFSNSESAFIQNSKKLVGHSSNEYSHTLIESLLEKPVKLVSGESEDPQVAIAYLIVTKEFHGWVMYTCFNCKTMTHAVSRVPGTGENQSKHIYVNYGMMLKPSQQQEVISANPNYSKLFRIVTYPSTGITSKPSTLKPSVVDLLRDVEERSVDYVEEERDNMKRRIREYEAEQLAKFKDLQNVVASNRQNIERQIWAVFKEANEDADSAYEKSVEEISDNLGNLPRHSNINGGKKGRSSSFVDEMFDPFLDEQFNDGDGDDEIFTDDEMAAPNYQSRSSGRADTHDQLAASVPIPIMRHLRVSTSRASLSSDEDESTPQPQDMQASMKALAQSVGGDGTEMFGDLPRHRFNTYSYSRRSHRSGGY</sequence>
<proteinExistence type="predicted"/>
<dbReference type="GO" id="GO:0005737">
    <property type="term" value="C:cytoplasm"/>
    <property type="evidence" value="ECO:0007669"/>
    <property type="project" value="TreeGrafter"/>
</dbReference>
<organism evidence="2 3">
    <name type="scientific">Bugula neritina</name>
    <name type="common">Brown bryozoan</name>
    <name type="synonym">Sertularia neritina</name>
    <dbReference type="NCBI Taxonomy" id="10212"/>
    <lineage>
        <taxon>Eukaryota</taxon>
        <taxon>Metazoa</taxon>
        <taxon>Spiralia</taxon>
        <taxon>Lophotrochozoa</taxon>
        <taxon>Bryozoa</taxon>
        <taxon>Gymnolaemata</taxon>
        <taxon>Cheilostomatida</taxon>
        <taxon>Flustrina</taxon>
        <taxon>Buguloidea</taxon>
        <taxon>Bugulidae</taxon>
        <taxon>Bugula</taxon>
    </lineage>
</organism>
<evidence type="ECO:0000256" key="1">
    <source>
        <dbReference type="SAM" id="MobiDB-lite"/>
    </source>
</evidence>
<name>A0A7J7J8R8_BUGNE</name>
<comment type="caution">
    <text evidence="2">The sequence shown here is derived from an EMBL/GenBank/DDBJ whole genome shotgun (WGS) entry which is preliminary data.</text>
</comment>
<dbReference type="InterPro" id="IPR026682">
    <property type="entry name" value="AKT1S1"/>
</dbReference>
<protein>
    <submittedName>
        <fullName evidence="2">AKT1S1</fullName>
    </submittedName>
</protein>
<dbReference type="PANTHER" id="PTHR21844:SF2">
    <property type="entry name" value="PROLINE-RICH AKT1 SUBSTRATE 1"/>
    <property type="match status" value="1"/>
</dbReference>
<keyword evidence="3" id="KW-1185">Reference proteome</keyword>
<evidence type="ECO:0000313" key="3">
    <source>
        <dbReference type="Proteomes" id="UP000593567"/>
    </source>
</evidence>
<reference evidence="2" key="1">
    <citation type="submission" date="2020-06" db="EMBL/GenBank/DDBJ databases">
        <title>Draft genome of Bugula neritina, a colonial animal packing powerful symbionts and potential medicines.</title>
        <authorList>
            <person name="Rayko M."/>
        </authorList>
    </citation>
    <scope>NUCLEOTIDE SEQUENCE [LARGE SCALE GENOMIC DNA]</scope>
    <source>
        <strain evidence="2">Kwan_BN1</strain>
    </source>
</reference>
<dbReference type="OrthoDB" id="9992964at2759"/>
<feature type="region of interest" description="Disordered" evidence="1">
    <location>
        <begin position="1"/>
        <end position="24"/>
    </location>
</feature>
<feature type="region of interest" description="Disordered" evidence="1">
    <location>
        <begin position="442"/>
        <end position="504"/>
    </location>
</feature>
<dbReference type="AlphaFoldDB" id="A0A7J7J8R8"/>
<accession>A0A7J7J8R8</accession>
<dbReference type="Proteomes" id="UP000593567">
    <property type="component" value="Unassembled WGS sequence"/>
</dbReference>
<evidence type="ECO:0000313" key="2">
    <source>
        <dbReference type="EMBL" id="KAF6022630.1"/>
    </source>
</evidence>